<keyword evidence="3" id="KW-1185">Reference proteome</keyword>
<sequence>MSLRSKTDPLLAKAKHISLWDRIFKKGKSNCSQRQSPEDTKISEEGEGGGAPGTRAEIPLQPMEIHGGAEIHLQPMENHMREQMDVQRRL</sequence>
<organism evidence="2 3">
    <name type="scientific">Willisornis vidua</name>
    <name type="common">Xingu scale-backed antbird</name>
    <dbReference type="NCBI Taxonomy" id="1566151"/>
    <lineage>
        <taxon>Eukaryota</taxon>
        <taxon>Metazoa</taxon>
        <taxon>Chordata</taxon>
        <taxon>Craniata</taxon>
        <taxon>Vertebrata</taxon>
        <taxon>Euteleostomi</taxon>
        <taxon>Archelosauria</taxon>
        <taxon>Archosauria</taxon>
        <taxon>Dinosauria</taxon>
        <taxon>Saurischia</taxon>
        <taxon>Theropoda</taxon>
        <taxon>Coelurosauria</taxon>
        <taxon>Aves</taxon>
        <taxon>Neognathae</taxon>
        <taxon>Neoaves</taxon>
        <taxon>Telluraves</taxon>
        <taxon>Australaves</taxon>
        <taxon>Passeriformes</taxon>
        <taxon>Thamnophilidae</taxon>
        <taxon>Willisornis</taxon>
    </lineage>
</organism>
<comment type="caution">
    <text evidence="2">The sequence shown here is derived from an EMBL/GenBank/DDBJ whole genome shotgun (WGS) entry which is preliminary data.</text>
</comment>
<name>A0ABQ9DD23_9PASS</name>
<accession>A0ABQ9DD23</accession>
<dbReference type="Proteomes" id="UP001145742">
    <property type="component" value="Unassembled WGS sequence"/>
</dbReference>
<gene>
    <name evidence="2" type="ORF">WISP_68097</name>
</gene>
<feature type="region of interest" description="Disordered" evidence="1">
    <location>
        <begin position="28"/>
        <end position="57"/>
    </location>
</feature>
<evidence type="ECO:0000256" key="1">
    <source>
        <dbReference type="SAM" id="MobiDB-lite"/>
    </source>
</evidence>
<proteinExistence type="predicted"/>
<protein>
    <submittedName>
        <fullName evidence="2">Protein pxr1-like</fullName>
    </submittedName>
</protein>
<reference evidence="2" key="1">
    <citation type="submission" date="2019-10" db="EMBL/GenBank/DDBJ databases">
        <authorList>
            <person name="Soares A.E.R."/>
            <person name="Aleixo A."/>
            <person name="Schneider P."/>
            <person name="Miyaki C.Y."/>
            <person name="Schneider M.P."/>
            <person name="Mello C."/>
            <person name="Vasconcelos A.T.R."/>
        </authorList>
    </citation>
    <scope>NUCLEOTIDE SEQUENCE</scope>
    <source>
        <tissue evidence="2">Muscle</tissue>
    </source>
</reference>
<dbReference type="EMBL" id="WHWB01033792">
    <property type="protein sequence ID" value="KAJ7416872.1"/>
    <property type="molecule type" value="Genomic_DNA"/>
</dbReference>
<evidence type="ECO:0000313" key="3">
    <source>
        <dbReference type="Proteomes" id="UP001145742"/>
    </source>
</evidence>
<evidence type="ECO:0000313" key="2">
    <source>
        <dbReference type="EMBL" id="KAJ7416872.1"/>
    </source>
</evidence>